<gene>
    <name evidence="1" type="ORF">ISU02_20600</name>
</gene>
<dbReference type="EMBL" id="JADKNH010000016">
    <property type="protein sequence ID" value="MBF4695501.1"/>
    <property type="molecule type" value="Genomic_DNA"/>
</dbReference>
<evidence type="ECO:0000313" key="1">
    <source>
        <dbReference type="EMBL" id="MBF4695501.1"/>
    </source>
</evidence>
<dbReference type="Proteomes" id="UP000614200">
    <property type="component" value="Unassembled WGS sequence"/>
</dbReference>
<evidence type="ECO:0000313" key="2">
    <source>
        <dbReference type="Proteomes" id="UP000614200"/>
    </source>
</evidence>
<name>A0ABR9ZYF9_9FIRM</name>
<protein>
    <submittedName>
        <fullName evidence="1">Uncharacterized protein</fullName>
    </submittedName>
</protein>
<organism evidence="1 2">
    <name type="scientific">Fusibacter ferrireducens</name>
    <dbReference type="NCBI Taxonomy" id="2785058"/>
    <lineage>
        <taxon>Bacteria</taxon>
        <taxon>Bacillati</taxon>
        <taxon>Bacillota</taxon>
        <taxon>Clostridia</taxon>
        <taxon>Eubacteriales</taxon>
        <taxon>Eubacteriales Family XII. Incertae Sedis</taxon>
        <taxon>Fusibacter</taxon>
    </lineage>
</organism>
<keyword evidence="2" id="KW-1185">Reference proteome</keyword>
<proteinExistence type="predicted"/>
<dbReference type="RefSeq" id="WP_194703738.1">
    <property type="nucleotide sequence ID" value="NZ_JADKNH010000016.1"/>
</dbReference>
<accession>A0ABR9ZYF9</accession>
<sequence length="341" mass="37832">MIKLFENEYKIFSIVGMAKNAGKTVTLNYLIELASENHIRLGLTSIGRDGERQDIVTRTEKPMIFITKGTLIATAEMLFNLSEVKLEIVEVTAYDTSMGKIIIGRALNDGYVQLGGPTTNQTVRKVSEKMITWGADRVLVDGALDRASSASPAITDACILSTGAVLSRDMNKAIEQTVHRANLFKLEGLKDEAVMDLWDETGEAKGVYILDGTLRVSPLNMLKTALLSGRTIGTHLTENSQYVFIKGALVAKTLKDILESSPYARQVTYVVGDATKIFIEQREWNYFMRVGVTIKVRYEINLMALTVNPYAPSGYFYDSDCFRGRLSEALKDLVIVDVMTL</sequence>
<comment type="caution">
    <text evidence="1">The sequence shown here is derived from an EMBL/GenBank/DDBJ whole genome shotgun (WGS) entry which is preliminary data.</text>
</comment>
<reference evidence="1 2" key="1">
    <citation type="submission" date="2020-11" db="EMBL/GenBank/DDBJ databases">
        <title>Fusibacter basophilias sp. nov.</title>
        <authorList>
            <person name="Qiu D."/>
        </authorList>
    </citation>
    <scope>NUCLEOTIDE SEQUENCE [LARGE SCALE GENOMIC DNA]</scope>
    <source>
        <strain evidence="1 2">Q10-2</strain>
    </source>
</reference>